<organism evidence="4 5">
    <name type="scientific">Roseivirga thermotolerans</name>
    <dbReference type="NCBI Taxonomy" id="1758176"/>
    <lineage>
        <taxon>Bacteria</taxon>
        <taxon>Pseudomonadati</taxon>
        <taxon>Bacteroidota</taxon>
        <taxon>Cytophagia</taxon>
        <taxon>Cytophagales</taxon>
        <taxon>Roseivirgaceae</taxon>
        <taxon>Roseivirga</taxon>
    </lineage>
</organism>
<protein>
    <submittedName>
        <fullName evidence="4">Erythromycin biosynthesis sensory transduction protein EryC1</fullName>
    </submittedName>
</protein>
<dbReference type="PANTHER" id="PTHR30244">
    <property type="entry name" value="TRANSAMINASE"/>
    <property type="match status" value="1"/>
</dbReference>
<keyword evidence="1 3" id="KW-0663">Pyridoxal phosphate</keyword>
<dbReference type="InterPro" id="IPR015422">
    <property type="entry name" value="PyrdxlP-dep_Trfase_small"/>
</dbReference>
<dbReference type="InterPro" id="IPR015424">
    <property type="entry name" value="PyrdxlP-dep_Trfase"/>
</dbReference>
<dbReference type="RefSeq" id="WP_189630639.1">
    <property type="nucleotide sequence ID" value="NZ_BNAG01000003.1"/>
</dbReference>
<evidence type="ECO:0000313" key="5">
    <source>
        <dbReference type="Proteomes" id="UP000658258"/>
    </source>
</evidence>
<sequence length="364" mass="41057">MDIKFLSFDKINNQIDQECLEAYKRVFDSRWYILGEEVNTFESEYALFSETKYAVGVSNGLEALHLSLRALGVGEGDEVIVPSNTFIATVLAVSYTGATPVFVEPREDTFNIDPEKIEGAITSRTKAIIPVHLYGQACEMKQIMEIADNYKIYVVEDNAQAQGATFNNRKTGSFGHVNATSFYPGKNLGALGDAGAITTNCSELYQSLKTIRNYGSEKKYHNQVIGYNARLDEIQAAFLSVKLKYLNDWNKERKKIAKWYNEGIISDKVIKNEIAQGATSVHHLYVIRTDRRPELQQFLSQKGVETLIHYPIPPHLQGAYKYLGFAEGAFPIAEKLAREVLSLPLYIGMKKDEVDYVCDLINRF</sequence>
<comment type="similarity">
    <text evidence="2 3">Belongs to the DegT/DnrJ/EryC1 family.</text>
</comment>
<dbReference type="InterPro" id="IPR015421">
    <property type="entry name" value="PyrdxlP-dep_Trfase_major"/>
</dbReference>
<dbReference type="Gene3D" id="3.90.1150.10">
    <property type="entry name" value="Aspartate Aminotransferase, domain 1"/>
    <property type="match status" value="1"/>
</dbReference>
<keyword evidence="5" id="KW-1185">Reference proteome</keyword>
<dbReference type="SUPFAM" id="SSF53383">
    <property type="entry name" value="PLP-dependent transferases"/>
    <property type="match status" value="1"/>
</dbReference>
<evidence type="ECO:0000256" key="3">
    <source>
        <dbReference type="RuleBase" id="RU004508"/>
    </source>
</evidence>
<proteinExistence type="inferred from homology"/>
<reference evidence="5" key="1">
    <citation type="journal article" date="2019" name="Int. J. Syst. Evol. Microbiol.">
        <title>The Global Catalogue of Microorganisms (GCM) 10K type strain sequencing project: providing services to taxonomists for standard genome sequencing and annotation.</title>
        <authorList>
            <consortium name="The Broad Institute Genomics Platform"/>
            <consortium name="The Broad Institute Genome Sequencing Center for Infectious Disease"/>
            <person name="Wu L."/>
            <person name="Ma J."/>
        </authorList>
    </citation>
    <scope>NUCLEOTIDE SEQUENCE [LARGE SCALE GENOMIC DNA]</scope>
    <source>
        <strain evidence="5">CGMCC 1.15111</strain>
    </source>
</reference>
<name>A0ABQ3I6H7_9BACT</name>
<gene>
    <name evidence="4" type="ORF">GCM10011340_25480</name>
</gene>
<evidence type="ECO:0000256" key="2">
    <source>
        <dbReference type="ARBA" id="ARBA00037999"/>
    </source>
</evidence>
<dbReference type="Proteomes" id="UP000658258">
    <property type="component" value="Unassembled WGS sequence"/>
</dbReference>
<evidence type="ECO:0000256" key="1">
    <source>
        <dbReference type="ARBA" id="ARBA00022898"/>
    </source>
</evidence>
<dbReference type="CDD" id="cd00616">
    <property type="entry name" value="AHBA_syn"/>
    <property type="match status" value="1"/>
</dbReference>
<dbReference type="EMBL" id="BNAG01000003">
    <property type="protein sequence ID" value="GHE68587.1"/>
    <property type="molecule type" value="Genomic_DNA"/>
</dbReference>
<dbReference type="Pfam" id="PF01041">
    <property type="entry name" value="DegT_DnrJ_EryC1"/>
    <property type="match status" value="1"/>
</dbReference>
<dbReference type="PIRSF" id="PIRSF000390">
    <property type="entry name" value="PLP_StrS"/>
    <property type="match status" value="1"/>
</dbReference>
<dbReference type="InterPro" id="IPR000653">
    <property type="entry name" value="DegT/StrS_aminotransferase"/>
</dbReference>
<evidence type="ECO:0000313" key="4">
    <source>
        <dbReference type="EMBL" id="GHE68587.1"/>
    </source>
</evidence>
<comment type="caution">
    <text evidence="4">The sequence shown here is derived from an EMBL/GenBank/DDBJ whole genome shotgun (WGS) entry which is preliminary data.</text>
</comment>
<dbReference type="Gene3D" id="3.40.640.10">
    <property type="entry name" value="Type I PLP-dependent aspartate aminotransferase-like (Major domain)"/>
    <property type="match status" value="1"/>
</dbReference>
<accession>A0ABQ3I6H7</accession>
<dbReference type="PANTHER" id="PTHR30244:SF36">
    <property type="entry name" value="3-OXO-GLUCOSE-6-PHOSPHATE:GLUTAMATE AMINOTRANSFERASE"/>
    <property type="match status" value="1"/>
</dbReference>